<dbReference type="Gene3D" id="3.40.630.10">
    <property type="entry name" value="Zn peptidases"/>
    <property type="match status" value="1"/>
</dbReference>
<organism evidence="3">
    <name type="scientific">marine metagenome</name>
    <dbReference type="NCBI Taxonomy" id="408172"/>
    <lineage>
        <taxon>unclassified sequences</taxon>
        <taxon>metagenomes</taxon>
        <taxon>ecological metagenomes</taxon>
    </lineage>
</organism>
<dbReference type="SUPFAM" id="SSF55031">
    <property type="entry name" value="Bacterial exopeptidase dimerisation domain"/>
    <property type="match status" value="1"/>
</dbReference>
<dbReference type="PANTHER" id="PTHR32494:SF5">
    <property type="entry name" value="ALLANTOATE AMIDOHYDROLASE"/>
    <property type="match status" value="1"/>
</dbReference>
<evidence type="ECO:0000313" key="3">
    <source>
        <dbReference type="EMBL" id="SVA02814.1"/>
    </source>
</evidence>
<dbReference type="PANTHER" id="PTHR32494">
    <property type="entry name" value="ALLANTOATE DEIMINASE-RELATED"/>
    <property type="match status" value="1"/>
</dbReference>
<keyword evidence="1" id="KW-0378">Hydrolase</keyword>
<dbReference type="InterPro" id="IPR002933">
    <property type="entry name" value="Peptidase_M20"/>
</dbReference>
<dbReference type="CDD" id="cd03884">
    <property type="entry name" value="M20_bAS"/>
    <property type="match status" value="1"/>
</dbReference>
<gene>
    <name evidence="3" type="ORF">METZ01_LOCUS55668</name>
</gene>
<evidence type="ECO:0000259" key="2">
    <source>
        <dbReference type="Pfam" id="PF07687"/>
    </source>
</evidence>
<dbReference type="InterPro" id="IPR010158">
    <property type="entry name" value="Amidase_Cbmase"/>
</dbReference>
<dbReference type="SUPFAM" id="SSF53187">
    <property type="entry name" value="Zn-dependent exopeptidases"/>
    <property type="match status" value="1"/>
</dbReference>
<dbReference type="InterPro" id="IPR011650">
    <property type="entry name" value="Peptidase_M20_dimer"/>
</dbReference>
<dbReference type="PIRSF" id="PIRSF001235">
    <property type="entry name" value="Amidase_carbamoylase"/>
    <property type="match status" value="1"/>
</dbReference>
<accession>A0A381SH61</accession>
<protein>
    <recommendedName>
        <fullName evidence="2">Peptidase M20 dimerisation domain-containing protein</fullName>
    </recommendedName>
</protein>
<dbReference type="GO" id="GO:0016813">
    <property type="term" value="F:hydrolase activity, acting on carbon-nitrogen (but not peptide) bonds, in linear amidines"/>
    <property type="evidence" value="ECO:0007669"/>
    <property type="project" value="InterPro"/>
</dbReference>
<dbReference type="Pfam" id="PF07687">
    <property type="entry name" value="M20_dimer"/>
    <property type="match status" value="1"/>
</dbReference>
<dbReference type="InterPro" id="IPR036264">
    <property type="entry name" value="Bact_exopeptidase_dim_dom"/>
</dbReference>
<name>A0A381SH61_9ZZZZ</name>
<dbReference type="NCBIfam" id="TIGR01879">
    <property type="entry name" value="hydantase"/>
    <property type="match status" value="1"/>
</dbReference>
<dbReference type="Gene3D" id="3.30.70.360">
    <property type="match status" value="1"/>
</dbReference>
<dbReference type="AlphaFoldDB" id="A0A381SH61"/>
<reference evidence="3" key="1">
    <citation type="submission" date="2018-05" db="EMBL/GenBank/DDBJ databases">
        <authorList>
            <person name="Lanie J.A."/>
            <person name="Ng W.-L."/>
            <person name="Kazmierczak K.M."/>
            <person name="Andrzejewski T.M."/>
            <person name="Davidsen T.M."/>
            <person name="Wayne K.J."/>
            <person name="Tettelin H."/>
            <person name="Glass J.I."/>
            <person name="Rusch D."/>
            <person name="Podicherti R."/>
            <person name="Tsui H.-C.T."/>
            <person name="Winkler M.E."/>
        </authorList>
    </citation>
    <scope>NUCLEOTIDE SEQUENCE</scope>
</reference>
<evidence type="ECO:0000256" key="1">
    <source>
        <dbReference type="ARBA" id="ARBA00022801"/>
    </source>
</evidence>
<proteinExistence type="predicted"/>
<dbReference type="NCBIfam" id="NF006771">
    <property type="entry name" value="PRK09290.1-5"/>
    <property type="match status" value="1"/>
</dbReference>
<sequence length="391" mass="43706">MQKKISNLINGNRLWQRHNDLAIHGEIGNGGVNRQALSNEDINARKHIIDWLKKLNIEVYTDNVANIFFRLDGENTNSPPVLIGSHIDSQPSGGKYDGVFGVLAGIEIIESLSENNIIPKNPIEVVAWMNEEGSRFSPGMMGSSVYTGARSVEDVKKIKDDNGINVDSEIKKMHLSFPNLKIKEFRREIKCFIEAHIEQGPILELNQKRIGIVTGIQGKRTFQIEVNGELNHVGTSPRKIRRDALVSSINIIQNLHKNMWDIEDVVRFTIGKLTVEPNAPSVVPSKVVFSIDLRHPDEKILTNLGDKISQICIENSEPCSVSVNQLVHDQPLEFPDEIISKIEKSSQNLDLPCMRLPSGAGHDARYLHYFCPTGMIFIPCKNGISHSPSES</sequence>
<feature type="domain" description="Peptidase M20 dimerisation" evidence="2">
    <location>
        <begin position="215"/>
        <end position="312"/>
    </location>
</feature>
<feature type="non-terminal residue" evidence="3">
    <location>
        <position position="391"/>
    </location>
</feature>
<dbReference type="Pfam" id="PF01546">
    <property type="entry name" value="Peptidase_M20"/>
    <property type="match status" value="1"/>
</dbReference>
<dbReference type="EMBL" id="UINC01003044">
    <property type="protein sequence ID" value="SVA02814.1"/>
    <property type="molecule type" value="Genomic_DNA"/>
</dbReference>